<dbReference type="Gene3D" id="3.60.20.20">
    <property type="entry name" value="Inosine monophosphate cyclohydrolase-like"/>
    <property type="match status" value="1"/>
</dbReference>
<dbReference type="Proteomes" id="UP001589818">
    <property type="component" value="Unassembled WGS sequence"/>
</dbReference>
<organism evidence="2 3">
    <name type="scientific">Paenibacillus mendelii</name>
    <dbReference type="NCBI Taxonomy" id="206163"/>
    <lineage>
        <taxon>Bacteria</taxon>
        <taxon>Bacillati</taxon>
        <taxon>Bacillota</taxon>
        <taxon>Bacilli</taxon>
        <taxon>Bacillales</taxon>
        <taxon>Paenibacillaceae</taxon>
        <taxon>Paenibacillus</taxon>
    </lineage>
</organism>
<name>A0ABV6JBY1_9BACL</name>
<dbReference type="SUPFAM" id="SSF75569">
    <property type="entry name" value="Archaeal IMP cyclohydrolase PurO"/>
    <property type="match status" value="1"/>
</dbReference>
<feature type="domain" description="Inosine monophosphate cyclohydrolase-like" evidence="1">
    <location>
        <begin position="19"/>
        <end position="224"/>
    </location>
</feature>
<sequence length="240" mass="27595">MLTSARLSDNVERLRSNPYPGRGFIIGLTPSQLHYVQLYWIMGRSENSRNRVFKQEGTSVRNEAYEPARMTDPSLTIYSPIKEEGPYHIVTNGDQTDTIISGLQVGELFESSLQRREYEPDPPHYTPRISGVMDRNRQTYTLSILKTANQQPGLCVRDFYHFDRFTPGVGHCIHTYAQEKDGVLLSYAGEPYELPLFDVMDESLSYYWSLLDESNRVSMLVKHIDVRTGQVELRIVNKHG</sequence>
<dbReference type="InterPro" id="IPR036795">
    <property type="entry name" value="IMP_cyclohydrolase-like_sf"/>
</dbReference>
<dbReference type="EMBL" id="JBHLVF010000028">
    <property type="protein sequence ID" value="MFC0393037.1"/>
    <property type="molecule type" value="Genomic_DNA"/>
</dbReference>
<dbReference type="InterPro" id="IPR020600">
    <property type="entry name" value="IMP_cyclohydrolase-like"/>
</dbReference>
<evidence type="ECO:0000313" key="2">
    <source>
        <dbReference type="EMBL" id="MFC0393037.1"/>
    </source>
</evidence>
<evidence type="ECO:0000259" key="1">
    <source>
        <dbReference type="Pfam" id="PF07826"/>
    </source>
</evidence>
<gene>
    <name evidence="2" type="ORF">ACFFJ8_16850</name>
</gene>
<proteinExistence type="predicted"/>
<evidence type="ECO:0000313" key="3">
    <source>
        <dbReference type="Proteomes" id="UP001589818"/>
    </source>
</evidence>
<dbReference type="RefSeq" id="WP_204818973.1">
    <property type="nucleotide sequence ID" value="NZ_JANHOF010000016.1"/>
</dbReference>
<comment type="caution">
    <text evidence="2">The sequence shown here is derived from an EMBL/GenBank/DDBJ whole genome shotgun (WGS) entry which is preliminary data.</text>
</comment>
<dbReference type="Pfam" id="PF07826">
    <property type="entry name" value="IMP_cyclohyd"/>
    <property type="match status" value="1"/>
</dbReference>
<reference evidence="2 3" key="1">
    <citation type="submission" date="2024-09" db="EMBL/GenBank/DDBJ databases">
        <authorList>
            <person name="Sun Q."/>
            <person name="Mori K."/>
        </authorList>
    </citation>
    <scope>NUCLEOTIDE SEQUENCE [LARGE SCALE GENOMIC DNA]</scope>
    <source>
        <strain evidence="2 3">CCM 4839</strain>
    </source>
</reference>
<accession>A0ABV6JBY1</accession>
<protein>
    <submittedName>
        <fullName evidence="2">IMP cyclohydrolase</fullName>
    </submittedName>
</protein>
<keyword evidence="3" id="KW-1185">Reference proteome</keyword>